<protein>
    <recommendedName>
        <fullName evidence="4">Tripartite tricarboxylate transporter TctB family protein</fullName>
    </recommendedName>
</protein>
<dbReference type="AlphaFoldDB" id="A0A1I0IB60"/>
<evidence type="ECO:0008006" key="4">
    <source>
        <dbReference type="Google" id="ProtNLM"/>
    </source>
</evidence>
<keyword evidence="1" id="KW-0812">Transmembrane</keyword>
<feature type="transmembrane region" description="Helical" evidence="1">
    <location>
        <begin position="129"/>
        <end position="147"/>
    </location>
</feature>
<dbReference type="EMBL" id="FOHO01000015">
    <property type="protein sequence ID" value="SET94027.1"/>
    <property type="molecule type" value="Genomic_DNA"/>
</dbReference>
<feature type="transmembrane region" description="Helical" evidence="1">
    <location>
        <begin position="47"/>
        <end position="66"/>
    </location>
</feature>
<evidence type="ECO:0000256" key="1">
    <source>
        <dbReference type="SAM" id="Phobius"/>
    </source>
</evidence>
<feature type="transmembrane region" description="Helical" evidence="1">
    <location>
        <begin position="154"/>
        <end position="174"/>
    </location>
</feature>
<keyword evidence="3" id="KW-1185">Reference proteome</keyword>
<dbReference type="STRING" id="364199.SAMN04489858_11553"/>
<evidence type="ECO:0000313" key="2">
    <source>
        <dbReference type="EMBL" id="SET94027.1"/>
    </source>
</evidence>
<evidence type="ECO:0000313" key="3">
    <source>
        <dbReference type="Proteomes" id="UP000199180"/>
    </source>
</evidence>
<sequence>MSRNKANLILGCGVVVLALTALAFWVPNDSATGLIVKQRGRLSIGDAMAPTAALALILVAGLLILFEKGKPAPRITSRNLRFLIAFTGVFFVSLAVMRWAGPAIIWTMGGLGLTEHSYRDLRDTAPWKYAGFVIGGTGLVATLMCMIEGRASWRAVLVGLLAVAALIAVFDLPFPDLLLPPNGDV</sequence>
<accession>A0A1I0IB60</accession>
<organism evidence="2 3">
    <name type="scientific">Paracoccus homiensis</name>
    <dbReference type="NCBI Taxonomy" id="364199"/>
    <lineage>
        <taxon>Bacteria</taxon>
        <taxon>Pseudomonadati</taxon>
        <taxon>Pseudomonadota</taxon>
        <taxon>Alphaproteobacteria</taxon>
        <taxon>Rhodobacterales</taxon>
        <taxon>Paracoccaceae</taxon>
        <taxon>Paracoccus</taxon>
    </lineage>
</organism>
<proteinExistence type="predicted"/>
<feature type="transmembrane region" description="Helical" evidence="1">
    <location>
        <begin position="82"/>
        <end position="109"/>
    </location>
</feature>
<dbReference type="Proteomes" id="UP000199180">
    <property type="component" value="Unassembled WGS sequence"/>
</dbReference>
<reference evidence="2 3" key="1">
    <citation type="submission" date="2016-10" db="EMBL/GenBank/DDBJ databases">
        <authorList>
            <person name="de Groot N.N."/>
        </authorList>
    </citation>
    <scope>NUCLEOTIDE SEQUENCE [LARGE SCALE GENOMIC DNA]</scope>
    <source>
        <strain evidence="2 3">DSM 17862</strain>
    </source>
</reference>
<name>A0A1I0IB60_9RHOB</name>
<dbReference type="OrthoDB" id="7867876at2"/>
<keyword evidence="1" id="KW-0472">Membrane</keyword>
<keyword evidence="1" id="KW-1133">Transmembrane helix</keyword>
<dbReference type="RefSeq" id="WP_090737133.1">
    <property type="nucleotide sequence ID" value="NZ_FOHO01000015.1"/>
</dbReference>
<gene>
    <name evidence="2" type="ORF">SAMN04489858_11553</name>
</gene>